<gene>
    <name evidence="1" type="ORF">CCYN2B_50009</name>
</gene>
<dbReference type="EMBL" id="CDOD01000045">
    <property type="protein sequence ID" value="CEN38274.1"/>
    <property type="molecule type" value="Genomic_DNA"/>
</dbReference>
<accession>A0A0B7HI15</accession>
<organism evidence="1 2">
    <name type="scientific">Capnocytophaga cynodegmi</name>
    <dbReference type="NCBI Taxonomy" id="28189"/>
    <lineage>
        <taxon>Bacteria</taxon>
        <taxon>Pseudomonadati</taxon>
        <taxon>Bacteroidota</taxon>
        <taxon>Flavobacteriia</taxon>
        <taxon>Flavobacteriales</taxon>
        <taxon>Flavobacteriaceae</taxon>
        <taxon>Capnocytophaga</taxon>
    </lineage>
</organism>
<keyword evidence="2" id="KW-1185">Reference proteome</keyword>
<dbReference type="Proteomes" id="UP000038055">
    <property type="component" value="Unassembled WGS sequence"/>
</dbReference>
<dbReference type="STRING" id="28189.CCYN74_30282"/>
<protein>
    <submittedName>
        <fullName evidence="1">Uncharacterized protein</fullName>
    </submittedName>
</protein>
<dbReference type="AlphaFoldDB" id="A0A0B7HI15"/>
<dbReference type="RefSeq" id="WP_041993670.1">
    <property type="nucleotide sequence ID" value="NZ_CDOD01000045.1"/>
</dbReference>
<evidence type="ECO:0000313" key="2">
    <source>
        <dbReference type="Proteomes" id="UP000038055"/>
    </source>
</evidence>
<reference evidence="2" key="1">
    <citation type="submission" date="2015-01" db="EMBL/GenBank/DDBJ databases">
        <authorList>
            <person name="MANFREDI Pablo"/>
        </authorList>
    </citation>
    <scope>NUCLEOTIDE SEQUENCE [LARGE SCALE GENOMIC DNA]</scope>
    <source>
        <strain evidence="2">Ccyn2B</strain>
    </source>
</reference>
<sequence length="250" mass="30021">MTSNKDYFSDLNLNPAGLLQEEIDIINDWYANYTKFDRNVHLFDAEEIEIYTEHIKFIKEEYENLSFYDDILLFSADEDSNCVGIMTKGAMRGWIFFISEDFWTKPVFRTLKAFYEKVKSKEITDVSAFGVQSPDFLNKHRTELELATDNKVFDDLLQKIHHTENKHDRYLFVETLITIAPPDKLSELTEFLFSEDYWHIRQILEAFAFYNHQTDNELLYKLGKKKPEFRKQLKKMGIQPQRKFLFWEKW</sequence>
<proteinExistence type="predicted"/>
<evidence type="ECO:0000313" key="1">
    <source>
        <dbReference type="EMBL" id="CEN38274.1"/>
    </source>
</evidence>
<name>A0A0B7HI15_9FLAO</name>